<organism evidence="1 2">
    <name type="scientific">Belliella filtrata</name>
    <dbReference type="NCBI Taxonomy" id="2923435"/>
    <lineage>
        <taxon>Bacteria</taxon>
        <taxon>Pseudomonadati</taxon>
        <taxon>Bacteroidota</taxon>
        <taxon>Cytophagia</taxon>
        <taxon>Cytophagales</taxon>
        <taxon>Cyclobacteriaceae</taxon>
        <taxon>Belliella</taxon>
    </lineage>
</organism>
<dbReference type="Proteomes" id="UP001165489">
    <property type="component" value="Unassembled WGS sequence"/>
</dbReference>
<dbReference type="EMBL" id="JAKZGP010000052">
    <property type="protein sequence ID" value="MCH7410945.1"/>
    <property type="molecule type" value="Genomic_DNA"/>
</dbReference>
<dbReference type="Pfam" id="PF13970">
    <property type="entry name" value="DUF4221"/>
    <property type="match status" value="1"/>
</dbReference>
<keyword evidence="2" id="KW-1185">Reference proteome</keyword>
<proteinExistence type="predicted"/>
<evidence type="ECO:0000313" key="1">
    <source>
        <dbReference type="EMBL" id="MCH7410945.1"/>
    </source>
</evidence>
<protein>
    <submittedName>
        <fullName evidence="1">DUF4221 domain-containing protein</fullName>
    </submittedName>
</protein>
<accession>A0ABS9V3F5</accession>
<reference evidence="1" key="1">
    <citation type="submission" date="2022-03" db="EMBL/GenBank/DDBJ databases">
        <title>De novo assembled genomes of Belliella spp. (Cyclobacteriaceae) strains.</title>
        <authorList>
            <person name="Szabo A."/>
            <person name="Korponai K."/>
            <person name="Felfoldi T."/>
        </authorList>
    </citation>
    <scope>NUCLEOTIDE SEQUENCE</scope>
    <source>
        <strain evidence="1">DSM 111904</strain>
    </source>
</reference>
<dbReference type="InterPro" id="IPR025316">
    <property type="entry name" value="DUF4221"/>
</dbReference>
<comment type="caution">
    <text evidence="1">The sequence shown here is derived from an EMBL/GenBank/DDBJ whole genome shotgun (WGS) entry which is preliminary data.</text>
</comment>
<name>A0ABS9V3F5_9BACT</name>
<sequence>MVCLNENLILFNGYPASIIMTTEGEKAENLKDLINQKAQFTQAGNDFLYEKVDPENLHMVYGILMKFPNQDHEFGILNLSTGDTRRLNLPEFKTLSEFTMICDNPSNYEVYEPLLFLSYLNGNIVFGSNINSDMYVYDLKQEELSYAKMDHKLTSSKKQQTLPAEVTDPEVFFSFYKKVESEIAFGKPVYDPTNYRYIRLSYIKHFEESQEKGYPKLKSVDSFINLYDNNFKLVSEIPLPTSNKTPGSYFVKNGAVWVFENLDDEMGFVRIKID</sequence>
<evidence type="ECO:0000313" key="2">
    <source>
        <dbReference type="Proteomes" id="UP001165489"/>
    </source>
</evidence>
<gene>
    <name evidence="1" type="ORF">MM239_16165</name>
</gene>